<dbReference type="PANTHER" id="PTHR16301:SF20">
    <property type="entry name" value="IMPACT FAMILY MEMBER YIGZ"/>
    <property type="match status" value="1"/>
</dbReference>
<evidence type="ECO:0000259" key="3">
    <source>
        <dbReference type="Pfam" id="PF09186"/>
    </source>
</evidence>
<dbReference type="GO" id="GO:0006446">
    <property type="term" value="P:regulation of translational initiation"/>
    <property type="evidence" value="ECO:0007669"/>
    <property type="project" value="TreeGrafter"/>
</dbReference>
<feature type="domain" description="UPF0029" evidence="3">
    <location>
        <begin position="137"/>
        <end position="192"/>
    </location>
</feature>
<dbReference type="InterPro" id="IPR001498">
    <property type="entry name" value="Impact_N"/>
</dbReference>
<dbReference type="PANTHER" id="PTHR16301">
    <property type="entry name" value="IMPACT-RELATED"/>
    <property type="match status" value="1"/>
</dbReference>
<protein>
    <submittedName>
        <fullName evidence="4">YigZ family protein</fullName>
    </submittedName>
</protein>
<name>A0A252CDZ1_9LACT</name>
<dbReference type="NCBIfam" id="TIGR00257">
    <property type="entry name" value="IMPACT_YIGZ"/>
    <property type="match status" value="1"/>
</dbReference>
<dbReference type="GO" id="GO:0005737">
    <property type="term" value="C:cytoplasm"/>
    <property type="evidence" value="ECO:0007669"/>
    <property type="project" value="TreeGrafter"/>
</dbReference>
<dbReference type="InterPro" id="IPR036956">
    <property type="entry name" value="Impact_N_sf"/>
</dbReference>
<dbReference type="InterPro" id="IPR015796">
    <property type="entry name" value="Impact_YigZ-like"/>
</dbReference>
<dbReference type="Pfam" id="PF01205">
    <property type="entry name" value="Impact_N"/>
    <property type="match status" value="1"/>
</dbReference>
<dbReference type="AlphaFoldDB" id="A0A252CDZ1"/>
<dbReference type="SUPFAM" id="SSF54211">
    <property type="entry name" value="Ribosomal protein S5 domain 2-like"/>
    <property type="match status" value="1"/>
</dbReference>
<evidence type="ECO:0000313" key="5">
    <source>
        <dbReference type="Proteomes" id="UP000194606"/>
    </source>
</evidence>
<reference evidence="4 5" key="1">
    <citation type="submission" date="2017-02" db="EMBL/GenBank/DDBJ databases">
        <authorList>
            <person name="Peterson S.W."/>
        </authorList>
    </citation>
    <scope>NUCLEOTIDE SEQUENCE [LARGE SCALE GENOMIC DNA]</scope>
    <source>
        <strain evidence="4">159469</strain>
    </source>
</reference>
<dbReference type="GeneID" id="75143617"/>
<dbReference type="RefSeq" id="WP_019293558.1">
    <property type="nucleotide sequence ID" value="NZ_CP094882.1"/>
</dbReference>
<comment type="similarity">
    <text evidence="1">Belongs to the IMPACT family.</text>
</comment>
<dbReference type="PROSITE" id="PS00910">
    <property type="entry name" value="UPF0029"/>
    <property type="match status" value="1"/>
</dbReference>
<dbReference type="EMBL" id="MUIZ01000002">
    <property type="protein sequence ID" value="OUK04762.1"/>
    <property type="molecule type" value="Genomic_DNA"/>
</dbReference>
<comment type="caution">
    <text evidence="4">The sequence shown here is derived from an EMBL/GenBank/DDBJ whole genome shotgun (WGS) entry which is preliminary data.</text>
</comment>
<organism evidence="4 5">
    <name type="scientific">Lactococcus petauri</name>
    <dbReference type="NCBI Taxonomy" id="1940789"/>
    <lineage>
        <taxon>Bacteria</taxon>
        <taxon>Bacillati</taxon>
        <taxon>Bacillota</taxon>
        <taxon>Bacilli</taxon>
        <taxon>Lactobacillales</taxon>
        <taxon>Streptococcaceae</taxon>
        <taxon>Lactococcus</taxon>
    </lineage>
</organism>
<dbReference type="InterPro" id="IPR020569">
    <property type="entry name" value="UPF0029_Impact_CS"/>
</dbReference>
<dbReference type="SUPFAM" id="SSF54980">
    <property type="entry name" value="EF-G C-terminal domain-like"/>
    <property type="match status" value="1"/>
</dbReference>
<evidence type="ECO:0000259" key="2">
    <source>
        <dbReference type="Pfam" id="PF01205"/>
    </source>
</evidence>
<dbReference type="Pfam" id="PF09186">
    <property type="entry name" value="DUF1949"/>
    <property type="match status" value="1"/>
</dbReference>
<dbReference type="Proteomes" id="UP000194606">
    <property type="component" value="Unassembled WGS sequence"/>
</dbReference>
<dbReference type="InterPro" id="IPR020568">
    <property type="entry name" value="Ribosomal_Su5_D2-typ_SF"/>
</dbReference>
<evidence type="ECO:0000313" key="4">
    <source>
        <dbReference type="EMBL" id="OUK04762.1"/>
    </source>
</evidence>
<accession>A0A252CDZ1</accession>
<sequence>MTITIKEDFIAEEEIKKSRFICHLKRVYTEEEARAFISEIKKEHHKANHNCSAFTLGDRQEIQRSSDDGEPSGTAGVPMLEILKKREITNVCAVVTRYFGGIKLGAGGLIRAYAGSVGHALDQVGLVKFVTQEQLILTLDYGNYDGLQRFLSSQGLVISESEFLSDVTVKLFVDLDKTEQLLDNLVEQFSGKISAAKGDKQLVEVDI</sequence>
<dbReference type="Gene3D" id="3.30.230.30">
    <property type="entry name" value="Impact, N-terminal domain"/>
    <property type="match status" value="1"/>
</dbReference>
<evidence type="ECO:0000256" key="1">
    <source>
        <dbReference type="ARBA" id="ARBA00007665"/>
    </source>
</evidence>
<dbReference type="InterPro" id="IPR015269">
    <property type="entry name" value="UPF0029_Impact_C"/>
</dbReference>
<dbReference type="InterPro" id="IPR023582">
    <property type="entry name" value="Impact"/>
</dbReference>
<feature type="domain" description="Impact N-terminal" evidence="2">
    <location>
        <begin position="16"/>
        <end position="120"/>
    </location>
</feature>
<dbReference type="InterPro" id="IPR035647">
    <property type="entry name" value="EFG_III/V"/>
</dbReference>
<dbReference type="Gene3D" id="3.30.70.240">
    <property type="match status" value="1"/>
</dbReference>
<gene>
    <name evidence="4" type="ORF">BZZ03_03065</name>
</gene>
<proteinExistence type="inferred from homology"/>